<gene>
    <name evidence="2" type="ORF">DCCM_3072</name>
</gene>
<dbReference type="RefSeq" id="WP_128739129.1">
    <property type="nucleotide sequence ID" value="NZ_BFAV01000125.1"/>
</dbReference>
<organism evidence="2 3">
    <name type="scientific">Desulfocucumis palustris</name>
    <dbReference type="NCBI Taxonomy" id="1898651"/>
    <lineage>
        <taxon>Bacteria</taxon>
        <taxon>Bacillati</taxon>
        <taxon>Bacillota</taxon>
        <taxon>Clostridia</taxon>
        <taxon>Eubacteriales</taxon>
        <taxon>Desulfocucumaceae</taxon>
        <taxon>Desulfocucumis</taxon>
    </lineage>
</organism>
<protein>
    <submittedName>
        <fullName evidence="2">Uncharacterized protein</fullName>
    </submittedName>
</protein>
<feature type="transmembrane region" description="Helical" evidence="1">
    <location>
        <begin position="12"/>
        <end position="30"/>
    </location>
</feature>
<dbReference type="AlphaFoldDB" id="A0A2L2XJ60"/>
<sequence length="68" mass="7650">MEYILSGISDTMLFFLSLGAVLLFAVMMIITRVLQYTHLIIILAIGLVIGWKMGFVSMDTVEAIKSYF</sequence>
<comment type="caution">
    <text evidence="2">The sequence shown here is derived from an EMBL/GenBank/DDBJ whole genome shotgun (WGS) entry which is preliminary data.</text>
</comment>
<evidence type="ECO:0000313" key="2">
    <source>
        <dbReference type="EMBL" id="GBF33961.1"/>
    </source>
</evidence>
<proteinExistence type="predicted"/>
<name>A0A2L2XJ60_9FIRM</name>
<evidence type="ECO:0000313" key="3">
    <source>
        <dbReference type="Proteomes" id="UP000239549"/>
    </source>
</evidence>
<dbReference type="Proteomes" id="UP000239549">
    <property type="component" value="Unassembled WGS sequence"/>
</dbReference>
<evidence type="ECO:0000256" key="1">
    <source>
        <dbReference type="SAM" id="Phobius"/>
    </source>
</evidence>
<keyword evidence="1" id="KW-0812">Transmembrane</keyword>
<keyword evidence="1" id="KW-1133">Transmembrane helix</keyword>
<dbReference type="EMBL" id="BFAV01000125">
    <property type="protein sequence ID" value="GBF33961.1"/>
    <property type="molecule type" value="Genomic_DNA"/>
</dbReference>
<reference evidence="3" key="1">
    <citation type="submission" date="2018-02" db="EMBL/GenBank/DDBJ databases">
        <title>Genome sequence of Desulfocucumis palustris strain NAW-5.</title>
        <authorList>
            <person name="Watanabe M."/>
            <person name="Kojima H."/>
            <person name="Fukui M."/>
        </authorList>
    </citation>
    <scope>NUCLEOTIDE SEQUENCE [LARGE SCALE GENOMIC DNA]</scope>
    <source>
        <strain evidence="3">NAW-5</strain>
    </source>
</reference>
<keyword evidence="3" id="KW-1185">Reference proteome</keyword>
<keyword evidence="1" id="KW-0472">Membrane</keyword>
<accession>A0A2L2XJ60</accession>
<feature type="transmembrane region" description="Helical" evidence="1">
    <location>
        <begin position="36"/>
        <end position="55"/>
    </location>
</feature>